<reference evidence="5" key="1">
    <citation type="submission" date="2015-07" db="EMBL/GenBank/DDBJ databases">
        <title>Transcriptome Assembly of Anthurium amnicola.</title>
        <authorList>
            <person name="Suzuki J."/>
        </authorList>
    </citation>
    <scope>NUCLEOTIDE SEQUENCE</scope>
</reference>
<evidence type="ECO:0000256" key="3">
    <source>
        <dbReference type="SAM" id="MobiDB-lite"/>
    </source>
</evidence>
<evidence type="ECO:0000313" key="5">
    <source>
        <dbReference type="EMBL" id="JAT65843.1"/>
    </source>
</evidence>
<dbReference type="PANTHER" id="PTHR46550">
    <property type="entry name" value="F-BOX ONLY PROTEIN 3"/>
    <property type="match status" value="1"/>
</dbReference>
<dbReference type="CDD" id="cd22166">
    <property type="entry name" value="F-box_AtSKIP31-like"/>
    <property type="match status" value="1"/>
</dbReference>
<dbReference type="SMART" id="SM00256">
    <property type="entry name" value="FBOX"/>
    <property type="match status" value="1"/>
</dbReference>
<feature type="compositionally biased region" description="Acidic residues" evidence="3">
    <location>
        <begin position="7"/>
        <end position="18"/>
    </location>
</feature>
<accession>A0A1D1ZG97</accession>
<dbReference type="PROSITE" id="PS50181">
    <property type="entry name" value="FBOX"/>
    <property type="match status" value="1"/>
</dbReference>
<dbReference type="EMBL" id="GDJX01002093">
    <property type="protein sequence ID" value="JAT65843.1"/>
    <property type="molecule type" value="Transcribed_RNA"/>
</dbReference>
<feature type="domain" description="F-box" evidence="4">
    <location>
        <begin position="89"/>
        <end position="135"/>
    </location>
</feature>
<dbReference type="PANTHER" id="PTHR46550:SF1">
    <property type="entry name" value="F-BOX PROTEIN 3"/>
    <property type="match status" value="1"/>
</dbReference>
<feature type="compositionally biased region" description="Pro residues" evidence="3">
    <location>
        <begin position="63"/>
        <end position="72"/>
    </location>
</feature>
<organism evidence="5">
    <name type="scientific">Anthurium amnicola</name>
    <dbReference type="NCBI Taxonomy" id="1678845"/>
    <lineage>
        <taxon>Eukaryota</taxon>
        <taxon>Viridiplantae</taxon>
        <taxon>Streptophyta</taxon>
        <taxon>Embryophyta</taxon>
        <taxon>Tracheophyta</taxon>
        <taxon>Spermatophyta</taxon>
        <taxon>Magnoliopsida</taxon>
        <taxon>Liliopsida</taxon>
        <taxon>Araceae</taxon>
        <taxon>Pothoideae</taxon>
        <taxon>Potheae</taxon>
        <taxon>Anthurium</taxon>
    </lineage>
</organism>
<evidence type="ECO:0000256" key="1">
    <source>
        <dbReference type="ARBA" id="ARBA00004906"/>
    </source>
</evidence>
<comment type="pathway">
    <text evidence="1">Protein modification; protein ubiquitination.</text>
</comment>
<sequence>MPSAAEDGVDGGAGEEDETLAHFLESEILSVEDHVLPLRPPPGKRPRLEAQENGDEEEEEEPPPAPPIPSPLPQAGLPLNKAATVQIDTGFFSRVPPELFRHIFKFLSSEDLVSCSLACKFMNFAASDECLWRRLYCIRWGQDSRIGKLRQCAWKKLYIQRDGEDMVHFIGNCPSEFKEYYIQMQAAKRSQAPLPSQVYDDSVILDKTVAEQVSIWKSSRGLTDELIGDHTCSGDTCTYTQIGDVFLCEKTGRVHVCDDTCREVILDQLNGHFVCTISGRVFDNWLSSENESNMEQGDVGDEAEPFLGSGRFARAYCLGYNCDDEEELEAALRLLNSPFRYCTGKR</sequence>
<dbReference type="InterPro" id="IPR052121">
    <property type="entry name" value="F-box_SCF_Substrate_Recog"/>
</dbReference>
<dbReference type="SUPFAM" id="SSF81383">
    <property type="entry name" value="F-box domain"/>
    <property type="match status" value="1"/>
</dbReference>
<dbReference type="FunFam" id="1.20.1280.50:FF:000048">
    <property type="entry name" value="F-box family protein-like"/>
    <property type="match status" value="1"/>
</dbReference>
<dbReference type="Gene3D" id="1.20.1280.50">
    <property type="match status" value="1"/>
</dbReference>
<feature type="compositionally biased region" description="Acidic residues" evidence="3">
    <location>
        <begin position="52"/>
        <end position="62"/>
    </location>
</feature>
<proteinExistence type="predicted"/>
<dbReference type="InterPro" id="IPR036047">
    <property type="entry name" value="F-box-like_dom_sf"/>
</dbReference>
<evidence type="ECO:0000259" key="4">
    <source>
        <dbReference type="PROSITE" id="PS50181"/>
    </source>
</evidence>
<name>A0A1D1ZG97_9ARAE</name>
<protein>
    <submittedName>
        <fullName evidence="5">F-box protein SKIP31</fullName>
    </submittedName>
</protein>
<dbReference type="AlphaFoldDB" id="A0A1D1ZG97"/>
<dbReference type="Pfam" id="PF12937">
    <property type="entry name" value="F-box-like"/>
    <property type="match status" value="1"/>
</dbReference>
<feature type="region of interest" description="Disordered" evidence="3">
    <location>
        <begin position="1"/>
        <end position="75"/>
    </location>
</feature>
<keyword evidence="2" id="KW-0833">Ubl conjugation pathway</keyword>
<gene>
    <name evidence="5" type="primary">SKIP31_4</name>
    <name evidence="5" type="ORF">g.31847</name>
</gene>
<dbReference type="GO" id="GO:0005737">
    <property type="term" value="C:cytoplasm"/>
    <property type="evidence" value="ECO:0007669"/>
    <property type="project" value="TreeGrafter"/>
</dbReference>
<dbReference type="InterPro" id="IPR001810">
    <property type="entry name" value="F-box_dom"/>
</dbReference>
<evidence type="ECO:0000256" key="2">
    <source>
        <dbReference type="ARBA" id="ARBA00022786"/>
    </source>
</evidence>